<dbReference type="Gene3D" id="3.40.47.10">
    <property type="match status" value="1"/>
</dbReference>
<dbReference type="InterPro" id="IPR032821">
    <property type="entry name" value="PKS_assoc"/>
</dbReference>
<protein>
    <submittedName>
        <fullName evidence="2">FAS-like protein</fullName>
    </submittedName>
</protein>
<dbReference type="PROSITE" id="PS52004">
    <property type="entry name" value="KS3_2"/>
    <property type="match status" value="1"/>
</dbReference>
<dbReference type="InterPro" id="IPR020841">
    <property type="entry name" value="PKS_Beta-ketoAc_synthase_dom"/>
</dbReference>
<feature type="non-terminal residue" evidence="2">
    <location>
        <position position="1"/>
    </location>
</feature>
<dbReference type="EMBL" id="CP111013">
    <property type="protein sequence ID" value="WAQ97215.1"/>
    <property type="molecule type" value="Genomic_DNA"/>
</dbReference>
<accession>A0ABY7DKL0</accession>
<dbReference type="Pfam" id="PF16197">
    <property type="entry name" value="KAsynt_C_assoc"/>
    <property type="match status" value="1"/>
</dbReference>
<reference evidence="2" key="1">
    <citation type="submission" date="2022-11" db="EMBL/GenBank/DDBJ databases">
        <title>Centuries of genome instability and evolution in soft-shell clam transmissible cancer (bioRxiv).</title>
        <authorList>
            <person name="Hart S.F.M."/>
            <person name="Yonemitsu M.A."/>
            <person name="Giersch R.M."/>
            <person name="Beal B.F."/>
            <person name="Arriagada G."/>
            <person name="Davis B.W."/>
            <person name="Ostrander E.A."/>
            <person name="Goff S.P."/>
            <person name="Metzger M.J."/>
        </authorList>
    </citation>
    <scope>NUCLEOTIDE SEQUENCE</scope>
    <source>
        <strain evidence="2">MELC-2E11</strain>
        <tissue evidence="2">Siphon/mantle</tissue>
    </source>
</reference>
<proteinExistence type="predicted"/>
<dbReference type="Pfam" id="PF02801">
    <property type="entry name" value="Ketoacyl-synt_C"/>
    <property type="match status" value="1"/>
</dbReference>
<dbReference type="InterPro" id="IPR016039">
    <property type="entry name" value="Thiolase-like"/>
</dbReference>
<evidence type="ECO:0000259" key="1">
    <source>
        <dbReference type="PROSITE" id="PS52004"/>
    </source>
</evidence>
<dbReference type="InterPro" id="IPR050091">
    <property type="entry name" value="PKS_NRPS_Biosynth_Enz"/>
</dbReference>
<feature type="non-terminal residue" evidence="2">
    <location>
        <position position="179"/>
    </location>
</feature>
<dbReference type="InterPro" id="IPR014031">
    <property type="entry name" value="Ketoacyl_synth_C"/>
</dbReference>
<dbReference type="PANTHER" id="PTHR43775:SF23">
    <property type="entry name" value="FATTY ACID SYNTHASE 3"/>
    <property type="match status" value="1"/>
</dbReference>
<name>A0ABY7DKL0_MYAAR</name>
<dbReference type="Proteomes" id="UP001164746">
    <property type="component" value="Chromosome 2"/>
</dbReference>
<keyword evidence="3" id="KW-1185">Reference proteome</keyword>
<dbReference type="PANTHER" id="PTHR43775">
    <property type="entry name" value="FATTY ACID SYNTHASE"/>
    <property type="match status" value="1"/>
</dbReference>
<organism evidence="2 3">
    <name type="scientific">Mya arenaria</name>
    <name type="common">Soft-shell clam</name>
    <dbReference type="NCBI Taxonomy" id="6604"/>
    <lineage>
        <taxon>Eukaryota</taxon>
        <taxon>Metazoa</taxon>
        <taxon>Spiralia</taxon>
        <taxon>Lophotrochozoa</taxon>
        <taxon>Mollusca</taxon>
        <taxon>Bivalvia</taxon>
        <taxon>Autobranchia</taxon>
        <taxon>Heteroconchia</taxon>
        <taxon>Euheterodonta</taxon>
        <taxon>Imparidentia</taxon>
        <taxon>Neoheterodontei</taxon>
        <taxon>Myida</taxon>
        <taxon>Myoidea</taxon>
        <taxon>Myidae</taxon>
        <taxon>Mya</taxon>
    </lineage>
</organism>
<feature type="domain" description="Ketosynthase family 3 (KS3)" evidence="1">
    <location>
        <begin position="1"/>
        <end position="147"/>
    </location>
</feature>
<dbReference type="SUPFAM" id="SSF53901">
    <property type="entry name" value="Thiolase-like"/>
    <property type="match status" value="1"/>
</dbReference>
<evidence type="ECO:0000313" key="2">
    <source>
        <dbReference type="EMBL" id="WAQ97215.1"/>
    </source>
</evidence>
<sequence length="179" mass="19558">LCYPSLQSQQQFLSDFYVSLDEDVHDEVEYVEAHGLGIPDVDRDEVGALARVLCQDRAGQLQIGSVKASTGHTLSVSVLVSIAKILVAMGSGMIPANTEFAENNPKISPLRDGRVKIVKENTRMHHGYCAVNSLGMGGYHSHTLLLANEKTRALHYMASHSARLCVYQGVTEEGLHKLL</sequence>
<evidence type="ECO:0000313" key="3">
    <source>
        <dbReference type="Proteomes" id="UP001164746"/>
    </source>
</evidence>
<gene>
    <name evidence="2" type="ORF">MAR_029905</name>
</gene>